<gene>
    <name evidence="2" type="ORF">LUZ63_003582</name>
</gene>
<dbReference type="Pfam" id="PF24758">
    <property type="entry name" value="LRR_At5g56370"/>
    <property type="match status" value="1"/>
</dbReference>
<dbReference type="InterPro" id="IPR050232">
    <property type="entry name" value="FBL13/AtMIF1-like"/>
</dbReference>
<evidence type="ECO:0000313" key="2">
    <source>
        <dbReference type="EMBL" id="KAJ1703803.1"/>
    </source>
</evidence>
<dbReference type="EMBL" id="JAMQYH010000001">
    <property type="protein sequence ID" value="KAJ1703803.1"/>
    <property type="molecule type" value="Genomic_DNA"/>
</dbReference>
<proteinExistence type="predicted"/>
<dbReference type="Proteomes" id="UP001151287">
    <property type="component" value="Unassembled WGS sequence"/>
</dbReference>
<reference evidence="2" key="1">
    <citation type="journal article" date="2022" name="Cell">
        <title>Repeat-based holocentromeres influence genome architecture and karyotype evolution.</title>
        <authorList>
            <person name="Hofstatter P.G."/>
            <person name="Thangavel G."/>
            <person name="Lux T."/>
            <person name="Neumann P."/>
            <person name="Vondrak T."/>
            <person name="Novak P."/>
            <person name="Zhang M."/>
            <person name="Costa L."/>
            <person name="Castellani M."/>
            <person name="Scott A."/>
            <person name="Toegelov H."/>
            <person name="Fuchs J."/>
            <person name="Mata-Sucre Y."/>
            <person name="Dias Y."/>
            <person name="Vanzela A.L.L."/>
            <person name="Huettel B."/>
            <person name="Almeida C.C.S."/>
            <person name="Simkova H."/>
            <person name="Souza G."/>
            <person name="Pedrosa-Harand A."/>
            <person name="Macas J."/>
            <person name="Mayer K.F.X."/>
            <person name="Houben A."/>
            <person name="Marques A."/>
        </authorList>
    </citation>
    <scope>NUCLEOTIDE SEQUENCE</scope>
    <source>
        <strain evidence="2">RhyBre1mFocal</strain>
    </source>
</reference>
<comment type="caution">
    <text evidence="2">The sequence shown here is derived from an EMBL/GenBank/DDBJ whole genome shotgun (WGS) entry which is preliminary data.</text>
</comment>
<evidence type="ECO:0000259" key="1">
    <source>
        <dbReference type="Pfam" id="PF24758"/>
    </source>
</evidence>
<sequence length="368" mass="41965">MINSNSHENDSNEGSSNIKFVDRLLSCHKGNLHKFKLSATKLGSPSKALKMLMETLLQKNISELILEAHLDEHFIIIGSIKYCLKLKVLVLSGCFMFLSLQNFDGFRLLHTIDVKDCTIMPKDINALVSNSPLLKKFKFKPHFLYEEVFQIRSSSLRELTIYEKFVQIFLLTPNLCIANFVTPQSLKVNSRTVGLRGNFIKLPVYINNILSYSACCYVFQKYPPTLNYLTTMVMILDSSEQCFYSTNRLFRQVPTLQKLIIYLEPVDSSSVSGAYKIQDKLFPCLREATIIPFFSSQTVFEFAKILLSNAPLLERLMVRGEMKDCEVSKLNKIPKLSTKAEIKFSKSCFCVEGKFQGCCCSVCDVMAW</sequence>
<accession>A0A9Q0D1I2</accession>
<dbReference type="PANTHER" id="PTHR31900:SF27">
    <property type="entry name" value="FBD DOMAIN-CONTAINING PROTEIN"/>
    <property type="match status" value="1"/>
</dbReference>
<protein>
    <recommendedName>
        <fullName evidence="1">F-box/LRR-repeat protein 15/At3g58940/PEG3-like LRR domain-containing protein</fullName>
    </recommendedName>
</protein>
<feature type="domain" description="F-box/LRR-repeat protein 15/At3g58940/PEG3-like LRR" evidence="1">
    <location>
        <begin position="52"/>
        <end position="188"/>
    </location>
</feature>
<dbReference type="InterPro" id="IPR055411">
    <property type="entry name" value="LRR_FXL15/At3g58940/PEG3-like"/>
</dbReference>
<organism evidence="2 3">
    <name type="scientific">Rhynchospora breviuscula</name>
    <dbReference type="NCBI Taxonomy" id="2022672"/>
    <lineage>
        <taxon>Eukaryota</taxon>
        <taxon>Viridiplantae</taxon>
        <taxon>Streptophyta</taxon>
        <taxon>Embryophyta</taxon>
        <taxon>Tracheophyta</taxon>
        <taxon>Spermatophyta</taxon>
        <taxon>Magnoliopsida</taxon>
        <taxon>Liliopsida</taxon>
        <taxon>Poales</taxon>
        <taxon>Cyperaceae</taxon>
        <taxon>Cyperoideae</taxon>
        <taxon>Rhynchosporeae</taxon>
        <taxon>Rhynchospora</taxon>
    </lineage>
</organism>
<keyword evidence="3" id="KW-1185">Reference proteome</keyword>
<name>A0A9Q0D1I2_9POAL</name>
<dbReference type="PANTHER" id="PTHR31900">
    <property type="entry name" value="F-BOX/RNI SUPERFAMILY PROTEIN-RELATED"/>
    <property type="match status" value="1"/>
</dbReference>
<dbReference type="AlphaFoldDB" id="A0A9Q0D1I2"/>
<evidence type="ECO:0000313" key="3">
    <source>
        <dbReference type="Proteomes" id="UP001151287"/>
    </source>
</evidence>